<feature type="transmembrane region" description="Helical" evidence="9">
    <location>
        <begin position="495"/>
        <end position="526"/>
    </location>
</feature>
<feature type="compositionally biased region" description="Low complexity" evidence="8">
    <location>
        <begin position="286"/>
        <end position="323"/>
    </location>
</feature>
<dbReference type="InterPro" id="IPR044669">
    <property type="entry name" value="YneE/VCCN1/2-like"/>
</dbReference>
<evidence type="ECO:0000256" key="5">
    <source>
        <dbReference type="ARBA" id="ARBA00022989"/>
    </source>
</evidence>
<evidence type="ECO:0000256" key="1">
    <source>
        <dbReference type="ARBA" id="ARBA00004651"/>
    </source>
</evidence>
<comment type="caution">
    <text evidence="10">The sequence shown here is derived from an EMBL/GenBank/DDBJ whole genome shotgun (WGS) entry which is preliminary data.</text>
</comment>
<gene>
    <name evidence="10" type="ORF">HK105_206604</name>
</gene>
<sequence>MQGYHTAPLDRPRRRRHDRYWRSMLRALSFRSSIVPTILPVVAAATAWSALIVSLNKSDILRWTFEDKLISMLGVALAFLLAFRTNRAFDRYWQGAQLWTTLLIQTRNLARLIWNGIQTPTREHDAEKHQMMRMLLAVAVATKCALRRGKHAGRRGSGAHNPRRGSLVTGDKGRPASQLDDEVRRLLPPGYFEVRTWRQSMVDLFDDDRATAGGQHDMAPSAARTPVPSTLSRQHSIHSTASYEVHSSRRPGIRQWRGEASNSNQPFASAVPITPRRSERIRMQQTHTTRTTVTTTKTVTATATSKAGHSTAPYAASATADQADTQRDSRRGSSPSLRQSTPLPPNLSVITHHDAQPTALQQSTNDDADSELLPHYDAIDHGSANGVTTPPLVSAQSALSITSMDSALGAHGQEPMNRFPMYDQDGSLVINTPLDIIHRIGFYIRRQRQDRLADPDDVPSMTQAINTMIDSVTKFEQILNVPLPRSYDTHMKHILLMYFLWLPFQLVRSLGWTVVLVSCVVAFAYFGADAIAAEIDGPFGTEENDLPLDHFCQKLRGDIEYIMEAPLLSSDSPTLGKFWE</sequence>
<feature type="compositionally biased region" description="Polar residues" evidence="8">
    <location>
        <begin position="332"/>
        <end position="341"/>
    </location>
</feature>
<keyword evidence="7 9" id="KW-0472">Membrane</keyword>
<accession>A0ABR4N2X9</accession>
<feature type="region of interest" description="Disordered" evidence="8">
    <location>
        <begin position="256"/>
        <end position="350"/>
    </location>
</feature>
<evidence type="ECO:0000256" key="4">
    <source>
        <dbReference type="ARBA" id="ARBA00022692"/>
    </source>
</evidence>
<keyword evidence="4 9" id="KW-0812">Transmembrane</keyword>
<evidence type="ECO:0000256" key="8">
    <source>
        <dbReference type="SAM" id="MobiDB-lite"/>
    </source>
</evidence>
<evidence type="ECO:0000256" key="9">
    <source>
        <dbReference type="SAM" id="Phobius"/>
    </source>
</evidence>
<keyword evidence="11" id="KW-1185">Reference proteome</keyword>
<evidence type="ECO:0000256" key="6">
    <source>
        <dbReference type="ARBA" id="ARBA00023065"/>
    </source>
</evidence>
<comment type="subcellular location">
    <subcellularLocation>
        <location evidence="1">Cell membrane</location>
        <topology evidence="1">Multi-pass membrane protein</topology>
    </subcellularLocation>
</comment>
<keyword evidence="6" id="KW-0406">Ion transport</keyword>
<evidence type="ECO:0000256" key="3">
    <source>
        <dbReference type="ARBA" id="ARBA00022475"/>
    </source>
</evidence>
<keyword evidence="2" id="KW-0813">Transport</keyword>
<proteinExistence type="predicted"/>
<dbReference type="Pfam" id="PF25539">
    <property type="entry name" value="Bestrophin_2"/>
    <property type="match status" value="2"/>
</dbReference>
<protein>
    <submittedName>
        <fullName evidence="10">Uncharacterized protein</fullName>
    </submittedName>
</protein>
<organism evidence="10 11">
    <name type="scientific">Polyrhizophydium stewartii</name>
    <dbReference type="NCBI Taxonomy" id="2732419"/>
    <lineage>
        <taxon>Eukaryota</taxon>
        <taxon>Fungi</taxon>
        <taxon>Fungi incertae sedis</taxon>
        <taxon>Chytridiomycota</taxon>
        <taxon>Chytridiomycota incertae sedis</taxon>
        <taxon>Chytridiomycetes</taxon>
        <taxon>Rhizophydiales</taxon>
        <taxon>Rhizophydiales incertae sedis</taxon>
        <taxon>Polyrhizophydium</taxon>
    </lineage>
</organism>
<keyword evidence="3" id="KW-1003">Cell membrane</keyword>
<evidence type="ECO:0000256" key="7">
    <source>
        <dbReference type="ARBA" id="ARBA00023136"/>
    </source>
</evidence>
<dbReference type="PANTHER" id="PTHR33281:SF19">
    <property type="entry name" value="VOLTAGE-DEPENDENT ANION CHANNEL-FORMING PROTEIN YNEE"/>
    <property type="match status" value="1"/>
</dbReference>
<dbReference type="PANTHER" id="PTHR33281">
    <property type="entry name" value="UPF0187 PROTEIN YNEE"/>
    <property type="match status" value="1"/>
</dbReference>
<name>A0ABR4N2X9_9FUNG</name>
<reference evidence="10 11" key="1">
    <citation type="submission" date="2023-09" db="EMBL/GenBank/DDBJ databases">
        <title>Pangenome analysis of Batrachochytrium dendrobatidis and related Chytrids.</title>
        <authorList>
            <person name="Yacoub M.N."/>
            <person name="Stajich J.E."/>
            <person name="James T.Y."/>
        </authorList>
    </citation>
    <scope>NUCLEOTIDE SEQUENCE [LARGE SCALE GENOMIC DNA]</scope>
    <source>
        <strain evidence="10 11">JEL0888</strain>
    </source>
</reference>
<feature type="transmembrane region" description="Helical" evidence="9">
    <location>
        <begin position="69"/>
        <end position="85"/>
    </location>
</feature>
<evidence type="ECO:0000313" key="10">
    <source>
        <dbReference type="EMBL" id="KAL2913870.1"/>
    </source>
</evidence>
<feature type="region of interest" description="Disordered" evidence="8">
    <location>
        <begin position="149"/>
        <end position="177"/>
    </location>
</feature>
<dbReference type="EMBL" id="JADGIZ020000040">
    <property type="protein sequence ID" value="KAL2913870.1"/>
    <property type="molecule type" value="Genomic_DNA"/>
</dbReference>
<evidence type="ECO:0000256" key="2">
    <source>
        <dbReference type="ARBA" id="ARBA00022448"/>
    </source>
</evidence>
<evidence type="ECO:0000313" key="11">
    <source>
        <dbReference type="Proteomes" id="UP001527925"/>
    </source>
</evidence>
<keyword evidence="5 9" id="KW-1133">Transmembrane helix</keyword>
<feature type="transmembrane region" description="Helical" evidence="9">
    <location>
        <begin position="23"/>
        <end position="49"/>
    </location>
</feature>
<dbReference type="Proteomes" id="UP001527925">
    <property type="component" value="Unassembled WGS sequence"/>
</dbReference>